<keyword evidence="6 16" id="KW-0679">Respiratory chain</keyword>
<keyword evidence="5 16" id="KW-0813">Transport</keyword>
<dbReference type="GO" id="GO:0005743">
    <property type="term" value="C:mitochondrial inner membrane"/>
    <property type="evidence" value="ECO:0007669"/>
    <property type="project" value="UniProtKB-SubCell"/>
</dbReference>
<dbReference type="AlphaFoldDB" id="F8RJ95"/>
<keyword evidence="10 16" id="KW-1133">Transmembrane helix</keyword>
<comment type="subcellular location">
    <subcellularLocation>
        <location evidence="16">Mitochondrion inner membrane</location>
        <topology evidence="16">Multi-pass membrane protein</topology>
    </subcellularLocation>
    <subcellularLocation>
        <location evidence="1">Mitochondrion membrane</location>
        <topology evidence="1">Multi-pass membrane protein</topology>
    </subcellularLocation>
</comment>
<evidence type="ECO:0000256" key="5">
    <source>
        <dbReference type="ARBA" id="ARBA00022448"/>
    </source>
</evidence>
<gene>
    <name evidence="17" type="primary">nad4L</name>
</gene>
<keyword evidence="14 16" id="KW-0472">Membrane</keyword>
<dbReference type="GO" id="GO:0042773">
    <property type="term" value="P:ATP synthesis coupled electron transport"/>
    <property type="evidence" value="ECO:0007669"/>
    <property type="project" value="UniProtKB-UniRule"/>
</dbReference>
<evidence type="ECO:0000256" key="2">
    <source>
        <dbReference type="ARBA" id="ARBA00010519"/>
    </source>
</evidence>
<dbReference type="EC" id="7.1.1.2" evidence="3 16"/>
<sequence length="95" mass="11127">MKVLYFMPQMMVILGCLSFVSKRNHLLTLLLSLEFIMLNLFWYMSFMLMIMNKELFMSLIFLTLIACEASIGLSLLVTLIRSHGNEYFNNLNMLC</sequence>
<keyword evidence="17" id="KW-0560">Oxidoreductase</keyword>
<dbReference type="GO" id="GO:0016651">
    <property type="term" value="F:oxidoreductase activity, acting on NAD(P)H"/>
    <property type="evidence" value="ECO:0007669"/>
    <property type="project" value="InterPro"/>
</dbReference>
<accession>F8RJ95</accession>
<organism evidence="17">
    <name type="scientific">Peripatoides sp. DVL-2010</name>
    <dbReference type="NCBI Taxonomy" id="867919"/>
    <lineage>
        <taxon>Eukaryota</taxon>
        <taxon>Metazoa</taxon>
        <taxon>Ecdysozoa</taxon>
        <taxon>Onychophora</taxon>
        <taxon>Udeonychophora</taxon>
        <taxon>Euonychophora</taxon>
        <taxon>Peripatopsidae</taxon>
        <taxon>Peripatoides</taxon>
    </lineage>
</organism>
<dbReference type="Gene3D" id="1.10.287.3510">
    <property type="match status" value="1"/>
</dbReference>
<geneLocation type="mitochondrion" evidence="17"/>
<keyword evidence="8 16" id="KW-1278">Translocase</keyword>
<feature type="transmembrane region" description="Helical" evidence="16">
    <location>
        <begin position="29"/>
        <end position="50"/>
    </location>
</feature>
<comment type="catalytic activity">
    <reaction evidence="15 16">
        <text>a ubiquinone + NADH + 5 H(+)(in) = a ubiquinol + NAD(+) + 4 H(+)(out)</text>
        <dbReference type="Rhea" id="RHEA:29091"/>
        <dbReference type="Rhea" id="RHEA-COMP:9565"/>
        <dbReference type="Rhea" id="RHEA-COMP:9566"/>
        <dbReference type="ChEBI" id="CHEBI:15378"/>
        <dbReference type="ChEBI" id="CHEBI:16389"/>
        <dbReference type="ChEBI" id="CHEBI:17976"/>
        <dbReference type="ChEBI" id="CHEBI:57540"/>
        <dbReference type="ChEBI" id="CHEBI:57945"/>
        <dbReference type="EC" id="7.1.1.2"/>
    </reaction>
</comment>
<keyword evidence="16" id="KW-0999">Mitochondrion inner membrane</keyword>
<dbReference type="GO" id="GO:0008137">
    <property type="term" value="F:NADH dehydrogenase (ubiquinone) activity"/>
    <property type="evidence" value="ECO:0007669"/>
    <property type="project" value="UniProtKB-EC"/>
</dbReference>
<evidence type="ECO:0000256" key="14">
    <source>
        <dbReference type="ARBA" id="ARBA00023136"/>
    </source>
</evidence>
<dbReference type="Pfam" id="PF00420">
    <property type="entry name" value="Oxidored_q2"/>
    <property type="match status" value="1"/>
</dbReference>
<dbReference type="InterPro" id="IPR001133">
    <property type="entry name" value="NADH_UbQ_OxRdtase_chain4L/K"/>
</dbReference>
<evidence type="ECO:0000256" key="6">
    <source>
        <dbReference type="ARBA" id="ARBA00022660"/>
    </source>
</evidence>
<dbReference type="GO" id="GO:0030964">
    <property type="term" value="C:NADH dehydrogenase complex"/>
    <property type="evidence" value="ECO:0007669"/>
    <property type="project" value="TreeGrafter"/>
</dbReference>
<reference evidence="17" key="1">
    <citation type="journal article" date="2010" name="Genome Biol. Evol.">
        <title>Ecdysozoan mitogenomics: evidence for a common origin of the legged invertebrates, the Panarthropoda.</title>
        <authorList>
            <person name="Rota-Stabelli O."/>
            <person name="Kayal E."/>
            <person name="Gleeson D."/>
            <person name="Daub J."/>
            <person name="Boore J.L."/>
            <person name="Telford M.J."/>
            <person name="Pisani D."/>
            <person name="Blaxter M."/>
            <person name="Lavrov D.V."/>
        </authorList>
    </citation>
    <scope>NUCLEOTIDE SEQUENCE</scope>
</reference>
<keyword evidence="9 16" id="KW-0249">Electron transport</keyword>
<dbReference type="InterPro" id="IPR039428">
    <property type="entry name" value="NUOK/Mnh_C1-like"/>
</dbReference>
<dbReference type="PANTHER" id="PTHR11434">
    <property type="entry name" value="NADH-UBIQUINONE OXIDOREDUCTASE SUBUNIT ND4L"/>
    <property type="match status" value="1"/>
</dbReference>
<evidence type="ECO:0000256" key="11">
    <source>
        <dbReference type="ARBA" id="ARBA00023027"/>
    </source>
</evidence>
<dbReference type="EMBL" id="HM600782">
    <property type="protein sequence ID" value="ADK97577.1"/>
    <property type="molecule type" value="Genomic_DNA"/>
</dbReference>
<evidence type="ECO:0000256" key="16">
    <source>
        <dbReference type="RuleBase" id="RU004419"/>
    </source>
</evidence>
<feature type="transmembrane region" description="Helical" evidence="16">
    <location>
        <begin position="6"/>
        <end position="22"/>
    </location>
</feature>
<comment type="function">
    <text evidence="16">Core subunit of the mitochondrial membrane respiratory chain NADH dehydrogenase (Complex I) which catalyzes electron transfer from NADH through the respiratory chain, using ubiquinone as an electron acceptor.</text>
</comment>
<feature type="transmembrane region" description="Helical" evidence="16">
    <location>
        <begin position="56"/>
        <end position="80"/>
    </location>
</feature>
<protein>
    <recommendedName>
        <fullName evidence="4 16">NADH-ubiquinone oxidoreductase chain 4L</fullName>
        <ecNumber evidence="3 16">7.1.1.2</ecNumber>
    </recommendedName>
</protein>
<evidence type="ECO:0000256" key="1">
    <source>
        <dbReference type="ARBA" id="ARBA00004225"/>
    </source>
</evidence>
<dbReference type="PANTHER" id="PTHR11434:SF0">
    <property type="entry name" value="NADH-UBIQUINONE OXIDOREDUCTASE CHAIN 4L"/>
    <property type="match status" value="1"/>
</dbReference>
<evidence type="ECO:0000256" key="10">
    <source>
        <dbReference type="ARBA" id="ARBA00022989"/>
    </source>
</evidence>
<proteinExistence type="inferred from homology"/>
<evidence type="ECO:0000256" key="15">
    <source>
        <dbReference type="ARBA" id="ARBA00049551"/>
    </source>
</evidence>
<evidence type="ECO:0000256" key="12">
    <source>
        <dbReference type="ARBA" id="ARBA00023075"/>
    </source>
</evidence>
<comment type="similarity">
    <text evidence="2 16">Belongs to the complex I subunit 4L family.</text>
</comment>
<name>F8RJ95_9BILA</name>
<evidence type="ECO:0000256" key="13">
    <source>
        <dbReference type="ARBA" id="ARBA00023128"/>
    </source>
</evidence>
<evidence type="ECO:0000256" key="4">
    <source>
        <dbReference type="ARBA" id="ARBA00016612"/>
    </source>
</evidence>
<evidence type="ECO:0000256" key="9">
    <source>
        <dbReference type="ARBA" id="ARBA00022982"/>
    </source>
</evidence>
<evidence type="ECO:0000313" key="17">
    <source>
        <dbReference type="EMBL" id="ADK97577.1"/>
    </source>
</evidence>
<keyword evidence="13 16" id="KW-0496">Mitochondrion</keyword>
<evidence type="ECO:0000256" key="3">
    <source>
        <dbReference type="ARBA" id="ARBA00012944"/>
    </source>
</evidence>
<evidence type="ECO:0000256" key="8">
    <source>
        <dbReference type="ARBA" id="ARBA00022967"/>
    </source>
</evidence>
<dbReference type="PROSITE" id="PS51257">
    <property type="entry name" value="PROKAR_LIPOPROTEIN"/>
    <property type="match status" value="1"/>
</dbReference>
<evidence type="ECO:0000256" key="7">
    <source>
        <dbReference type="ARBA" id="ARBA00022692"/>
    </source>
</evidence>
<keyword evidence="7 16" id="KW-0812">Transmembrane</keyword>
<keyword evidence="11 16" id="KW-0520">NAD</keyword>
<keyword evidence="12 16" id="KW-0830">Ubiquinone</keyword>